<feature type="coiled-coil region" evidence="1">
    <location>
        <begin position="70"/>
        <end position="100"/>
    </location>
</feature>
<comment type="caution">
    <text evidence="2">The sequence shown here is derived from an EMBL/GenBank/DDBJ whole genome shotgun (WGS) entry which is preliminary data.</text>
</comment>
<reference evidence="2 3" key="1">
    <citation type="journal article" date="2017" name="Genome Biol. Evol.">
        <title>Phytophthora megakarya and P. palmivora, closely related causal agents of cacao black pod rot, underwent increases in genome sizes and gene numbers by different mechanisms.</title>
        <authorList>
            <person name="Ali S.S."/>
            <person name="Shao J."/>
            <person name="Lary D.J."/>
            <person name="Kronmiller B."/>
            <person name="Shen D."/>
            <person name="Strem M.D."/>
            <person name="Amoako-Attah I."/>
            <person name="Akrofi A.Y."/>
            <person name="Begoude B.A."/>
            <person name="Ten Hoopen G.M."/>
            <person name="Coulibaly K."/>
            <person name="Kebe B.I."/>
            <person name="Melnick R.L."/>
            <person name="Guiltinan M.J."/>
            <person name="Tyler B.M."/>
            <person name="Meinhardt L.W."/>
            <person name="Bailey B.A."/>
        </authorList>
    </citation>
    <scope>NUCLEOTIDE SEQUENCE [LARGE SCALE GENOMIC DNA]</scope>
    <source>
        <strain evidence="3">sbr112.9</strain>
    </source>
</reference>
<evidence type="ECO:0000313" key="3">
    <source>
        <dbReference type="Proteomes" id="UP000237271"/>
    </source>
</evidence>
<keyword evidence="3" id="KW-1185">Reference proteome</keyword>
<accession>A0A2P4XG52</accession>
<organism evidence="2 3">
    <name type="scientific">Phytophthora palmivora</name>
    <dbReference type="NCBI Taxonomy" id="4796"/>
    <lineage>
        <taxon>Eukaryota</taxon>
        <taxon>Sar</taxon>
        <taxon>Stramenopiles</taxon>
        <taxon>Oomycota</taxon>
        <taxon>Peronosporomycetes</taxon>
        <taxon>Peronosporales</taxon>
        <taxon>Peronosporaceae</taxon>
        <taxon>Phytophthora</taxon>
    </lineage>
</organism>
<dbReference type="Proteomes" id="UP000237271">
    <property type="component" value="Unassembled WGS sequence"/>
</dbReference>
<proteinExistence type="predicted"/>
<sequence length="909" mass="105830">MVGLHANGQQKRSMKQCVRMVKWRQQRKAILGSLHQEHQRLEDELQVGIAMAQMMQYYSVPRQHSVYESLRQLTIQCADLTKEKRQLQEAIENFDDFEHSVQNIRYRYGDLSGQVGISALSCHQGGLGWRVYFTDGSPSFHFNPFTRADFDHIIDESEAVRYTFPLSIGNILGWKVDSSPLTQSGDGTSFIAHTRFSKQLRCTLDHSQRVLTRVNPSLLPVLTTPKSWDLLQRGKMECQPLQQFGRHSYVIVCNIPSDVYFRYIGLARYSRKVEENGLRVDKYTLLIADSPINAYNRKAEEDQHNVQWILMDDHEYGEHLFIDWIRYAVHLEQLVSPAQSMIPTRIPQTDEEAINDSTRLWSEMTTNQWTTEVIEQWRRERHRAKMVRLRLRKKKRRAAMIRERHDLEKMLDTLLSTSSTPKPKVQSRHATLFAFQQLTAEHARLTKENLGLHKTLEHHTNFHTMIQNCNKVVHQQESKCCWKRRSCLWVSAIAESEIRDDATMVQGLVLHGSIEALATGPKQKKISPSKDLWETVMREQWRREQQRRRMVRWRQQKKEGMADMVHERRLREKQLQRRVLAARIATDRMAPHSFDEAFRMITIEKAALKRENLALKETIAQHVKFECMLQHDIKEFVHKVPNPTTEAVKPKTKETVMSLLQGEGGWRVVFPNGEPSFHFHPFTKDEFYSIVNNDDIVYAKRHPCTMNLGNIFGWSVDCAPLTRNADDTAFMTHTRFAKRVHCSIERADKLLPRLDKSKWPKLVTPRSWGLVQTGSFSCQELQNFHKDAHVMVCNIPGEVNLRYISLAQHTRNLGADGKRVDKYMITIADSEANFRNREAEGAQSNVQWIFEGGICVTIIEVDRSSIDVVFDQWADCLSEMHGREQYIDWIKFPVGLEQIVSPTNCLTFE</sequence>
<evidence type="ECO:0000313" key="2">
    <source>
        <dbReference type="EMBL" id="POM64526.1"/>
    </source>
</evidence>
<dbReference type="AlphaFoldDB" id="A0A2P4XG52"/>
<dbReference type="EMBL" id="NCKW01011084">
    <property type="protein sequence ID" value="POM64526.1"/>
    <property type="molecule type" value="Genomic_DNA"/>
</dbReference>
<gene>
    <name evidence="2" type="ORF">PHPALM_19924</name>
</gene>
<evidence type="ECO:0000256" key="1">
    <source>
        <dbReference type="SAM" id="Coils"/>
    </source>
</evidence>
<name>A0A2P4XG52_9STRA</name>
<keyword evidence="1" id="KW-0175">Coiled coil</keyword>
<protein>
    <submittedName>
        <fullName evidence="2">Uncharacterized protein</fullName>
    </submittedName>
</protein>
<dbReference type="OrthoDB" id="97260at2759"/>